<dbReference type="InterPro" id="IPR027417">
    <property type="entry name" value="P-loop_NTPase"/>
</dbReference>
<name>A0A8J7MV05_9RHOB</name>
<dbReference type="InterPro" id="IPR053156">
    <property type="entry name" value="T6SS_TssM-like"/>
</dbReference>
<evidence type="ECO:0000259" key="3">
    <source>
        <dbReference type="Pfam" id="PF06761"/>
    </source>
</evidence>
<dbReference type="InterPro" id="IPR025743">
    <property type="entry name" value="TssM1_N"/>
</dbReference>
<accession>A0A8J7MV05</accession>
<dbReference type="InterPro" id="IPR009612">
    <property type="entry name" value="IcmF-rel"/>
</dbReference>
<protein>
    <submittedName>
        <fullName evidence="5">Type VI secretion system membrane subunit TssM</fullName>
    </submittedName>
</protein>
<keyword evidence="1" id="KW-0812">Transmembrane</keyword>
<dbReference type="EMBL" id="JAESVP010000009">
    <property type="protein sequence ID" value="MBL4929575.1"/>
    <property type="molecule type" value="Genomic_DNA"/>
</dbReference>
<dbReference type="SUPFAM" id="SSF52540">
    <property type="entry name" value="P-loop containing nucleoside triphosphate hydrolases"/>
    <property type="match status" value="1"/>
</dbReference>
<feature type="domain" description="Type VI secretion system component TssM1 N-terminal" evidence="4">
    <location>
        <begin position="179"/>
        <end position="432"/>
    </location>
</feature>
<dbReference type="Pfam" id="PF06744">
    <property type="entry name" value="IcmF_C"/>
    <property type="match status" value="1"/>
</dbReference>
<keyword evidence="6" id="KW-1185">Reference proteome</keyword>
<evidence type="ECO:0000259" key="4">
    <source>
        <dbReference type="Pfam" id="PF14331"/>
    </source>
</evidence>
<feature type="transmembrane region" description="Helical" evidence="1">
    <location>
        <begin position="424"/>
        <end position="446"/>
    </location>
</feature>
<gene>
    <name evidence="5" type="primary">tssM</name>
    <name evidence="5" type="ORF">JI744_15830</name>
</gene>
<evidence type="ECO:0000259" key="2">
    <source>
        <dbReference type="Pfam" id="PF06744"/>
    </source>
</evidence>
<dbReference type="PANTHER" id="PTHR36153:SF1">
    <property type="entry name" value="TYPE VI SECRETION SYSTEM COMPONENT TSSM1"/>
    <property type="match status" value="1"/>
</dbReference>
<keyword evidence="1" id="KW-1133">Transmembrane helix</keyword>
<proteinExistence type="predicted"/>
<reference evidence="5" key="1">
    <citation type="submission" date="2021-01" db="EMBL/GenBank/DDBJ databases">
        <title>Genome seq and assembly of Tabrizicola sp. KVB23.</title>
        <authorList>
            <person name="Chhetri G."/>
        </authorList>
    </citation>
    <scope>NUCLEOTIDE SEQUENCE</scope>
    <source>
        <strain evidence="5">KVB23</strain>
    </source>
</reference>
<keyword evidence="1" id="KW-0472">Membrane</keyword>
<evidence type="ECO:0000256" key="1">
    <source>
        <dbReference type="SAM" id="Phobius"/>
    </source>
</evidence>
<dbReference type="InterPro" id="IPR010623">
    <property type="entry name" value="IcmF_C"/>
</dbReference>
<evidence type="ECO:0000313" key="6">
    <source>
        <dbReference type="Proteomes" id="UP000619033"/>
    </source>
</evidence>
<dbReference type="RefSeq" id="WP_202662119.1">
    <property type="nucleotide sequence ID" value="NZ_JAESVP010000009.1"/>
</dbReference>
<feature type="domain" description="Type VI secretion system IcmF C-terminal" evidence="2">
    <location>
        <begin position="1083"/>
        <end position="1175"/>
    </location>
</feature>
<feature type="transmembrane region" description="Helical" evidence="1">
    <location>
        <begin position="38"/>
        <end position="58"/>
    </location>
</feature>
<organism evidence="5 6">
    <name type="scientific">Fuscibacter oryzae</name>
    <dbReference type="NCBI Taxonomy" id="2803939"/>
    <lineage>
        <taxon>Bacteria</taxon>
        <taxon>Pseudomonadati</taxon>
        <taxon>Pseudomonadota</taxon>
        <taxon>Alphaproteobacteria</taxon>
        <taxon>Rhodobacterales</taxon>
        <taxon>Paracoccaceae</taxon>
        <taxon>Fuscibacter</taxon>
    </lineage>
</organism>
<comment type="caution">
    <text evidence="5">The sequence shown here is derived from an EMBL/GenBank/DDBJ whole genome shotgun (WGS) entry which is preliminary data.</text>
</comment>
<dbReference type="Pfam" id="PF14331">
    <property type="entry name" value="IcmF-related_N"/>
    <property type="match status" value="1"/>
</dbReference>
<evidence type="ECO:0000313" key="5">
    <source>
        <dbReference type="EMBL" id="MBL4929575.1"/>
    </source>
</evidence>
<dbReference type="AlphaFoldDB" id="A0A8J7MV05"/>
<dbReference type="InterPro" id="IPR017731">
    <property type="entry name" value="TssM1-like"/>
</dbReference>
<sequence>MGWVKLVLVLIGFLAFSAVVFFAGPLIGIGDARPFDPLWVRLTIIGVLALILLVWGLIKLLRRNKGQKALEKALVADAPPSGDGRELAMRMTDALGTLKKTGGKHYLYDLPWYVIIGPPGSGKTTALVNSEIKFPVAGNAQGGLQGFGGTRYCDWWFAEDAVLIDTAGRYTTQDSDQGNDKASWTSFLNLLKKNRPKQPINGVILAFSVADLMRADPDTIQKHAETVRARLGEIHEALKVDFPVYVMFTKTDLIAGFREYFASFAAGRRKKVWGTTFQTKSLREQTWDRVPAEYDALVSRLSEEVIDRMSEEPDGVNRIAIFGLPGQLAEMKDEVALFLRMVFEPTRYASSAILRGFYFTSGTQEGTPIDQVLGAMTRSFGGQASGLMSGKGKSFFLHDLLTKVIFAEQGWVSYDRKAVRRSSVLRMVATSAMVLASFGLLGAWAWSYYNNRQLVASAEAAMSDYELAADADLKAAEVSDTDLLRVGNELQILRTMPSGYDSAEVDESGWDLGFGLSQQGAIRQAARDAYAQGLERLFRPRLVLRVEERLQTLIAGNETLGIYETLKVYKALGGAAPVPQDEFVQNWFKDDWTQITYPGINNEDARKMLAGHLTAMLDLDDTTTPAVTLNGDLVEKAEIILGRMSVEEQAYSLIKASAPFAGVPDFNLVERLGPDARLVFETVDGSDLAVLGVPALYTYHGFHDFFLDQLAAVAQKIESEQWVMGKQAEVANIDAQLTALGPTLLRRYREDYIAAWEAMLDNLKLAPLVADKPTYQALSAISSSATSPLLKLVEAVSGETKLTAEPAAPTDPAGKVGAVIADNTEALSDAQGAIEGMVASRVSGLQRIGLDLALAAGKSQARAGVAGGAGPIVPGQDIEVNFQDYQQLLDGTPGSRPIDALLKSFDGIYQALIVAASGGQAQVDAAMPRLMGELKATVSRLPTPLQTMINKAVEDIEGSNTSSTISQINEAMNNQVVPACKSVVEGRYPFSNNPSRQVPLSEFAQVFAPGGVLDNFFNTNLAAHANMGAGDWTWNPDDPIADKASLQTLRQFQRAAEIRDAFFPGRNPTVALDVTVIQTQAHDRVRQSILSIDGQTVQMRQKGNTPQTVKWPGGAGATVLQLLPELGNRESAKQWQGPWSFMQFIREGSPRQVGDILQVTHIIGGRNISYDIRVNALKNPFNLAALREFRCPSGL</sequence>
<dbReference type="PANTHER" id="PTHR36153">
    <property type="entry name" value="INNER MEMBRANE PROTEIN-RELATED"/>
    <property type="match status" value="1"/>
</dbReference>
<dbReference type="Pfam" id="PF06761">
    <property type="entry name" value="IcmF-related"/>
    <property type="match status" value="1"/>
</dbReference>
<feature type="domain" description="IcmF-related" evidence="3">
    <location>
        <begin position="490"/>
        <end position="800"/>
    </location>
</feature>
<dbReference type="Proteomes" id="UP000619033">
    <property type="component" value="Unassembled WGS sequence"/>
</dbReference>
<dbReference type="NCBIfam" id="TIGR03348">
    <property type="entry name" value="VI_IcmF"/>
    <property type="match status" value="1"/>
</dbReference>